<protein>
    <submittedName>
        <fullName evidence="2">Uncharacterized protein</fullName>
    </submittedName>
</protein>
<sequence length="488" mass="52567">MTPPDRRSVGELLLDADYLARLTLLDADGEAAPAMLRTWPEVVQSAAELWAALPHPPDPDVMHRLEAITHGMHRDQIRRGWPGDGPPDERLLQISENFTRAASLVANRWPVPRRSRSGPSAREAADLEAARTRTVHTLWVGGHSVSVATGEHAHDLRLLKHSHATCAETRGIGRGKDAQDRLGAFETLAAGWLKDRWPGALNGEYRDPPDATRLGQALCQWDVQVHRTLTTLPSTANLWLATATQATIVDTTAILLHAGAQRRAVDGQTVARIGSALRTTQQDWSHACGLWQQLHSPLSSRFDNTLTQAAAEVRAATKEITHDPTGLATPELITSRLGPEQIAPIVGQALASSLELAHVIHEITASGDPILAATNNIARIASTRLRQQPPQPEGVDAFPVNLTGIRANRVAPIPDLIRDQLDAAGQHLIASSSIAMNSGTDLNRHRQATAPSQPTPRPPAEPPIHPCGEHLAAPPLDPGSHPTAGISR</sequence>
<keyword evidence="3" id="KW-1185">Reference proteome</keyword>
<proteinExistence type="predicted"/>
<reference evidence="2 3" key="1">
    <citation type="submission" date="2019-05" db="EMBL/GenBank/DDBJ databases">
        <authorList>
            <person name="Lee S.D."/>
        </authorList>
    </citation>
    <scope>NUCLEOTIDE SEQUENCE [LARGE SCALE GENOMIC DNA]</scope>
    <source>
        <strain evidence="2 3">C5-26</strain>
    </source>
</reference>
<reference evidence="2 3" key="2">
    <citation type="submission" date="2019-08" db="EMBL/GenBank/DDBJ databases">
        <title>Jejuicoccus antrihumi gen. nov., sp. nov., a new member of the family Dermacoccaceae isolated from a cave.</title>
        <authorList>
            <person name="Schumann P."/>
            <person name="Kim I.S."/>
        </authorList>
    </citation>
    <scope>NUCLEOTIDE SEQUENCE [LARGE SCALE GENOMIC DNA]</scope>
    <source>
        <strain evidence="2 3">C5-26</strain>
    </source>
</reference>
<evidence type="ECO:0000313" key="3">
    <source>
        <dbReference type="Proteomes" id="UP000320244"/>
    </source>
</evidence>
<feature type="region of interest" description="Disordered" evidence="1">
    <location>
        <begin position="444"/>
        <end position="488"/>
    </location>
</feature>
<evidence type="ECO:0000313" key="2">
    <source>
        <dbReference type="EMBL" id="TWP34491.1"/>
    </source>
</evidence>
<dbReference type="Proteomes" id="UP000320244">
    <property type="component" value="Unassembled WGS sequence"/>
</dbReference>
<dbReference type="EMBL" id="VCQV01000027">
    <property type="protein sequence ID" value="TWP34491.1"/>
    <property type="molecule type" value="Genomic_DNA"/>
</dbReference>
<dbReference type="AlphaFoldDB" id="A0A563DWZ8"/>
<evidence type="ECO:0000256" key="1">
    <source>
        <dbReference type="SAM" id="MobiDB-lite"/>
    </source>
</evidence>
<name>A0A563DWZ8_9MICO</name>
<organism evidence="2 3">
    <name type="scientific">Leekyejoonella antrihumi</name>
    <dbReference type="NCBI Taxonomy" id="1660198"/>
    <lineage>
        <taxon>Bacteria</taxon>
        <taxon>Bacillati</taxon>
        <taxon>Actinomycetota</taxon>
        <taxon>Actinomycetes</taxon>
        <taxon>Micrococcales</taxon>
        <taxon>Dermacoccaceae</taxon>
        <taxon>Leekyejoonella</taxon>
    </lineage>
</organism>
<dbReference type="RefSeq" id="WP_146318794.1">
    <property type="nucleotide sequence ID" value="NZ_VCQV01000027.1"/>
</dbReference>
<comment type="caution">
    <text evidence="2">The sequence shown here is derived from an EMBL/GenBank/DDBJ whole genome shotgun (WGS) entry which is preliminary data.</text>
</comment>
<gene>
    <name evidence="2" type="ORF">FGL98_17415</name>
</gene>
<feature type="compositionally biased region" description="Pro residues" evidence="1">
    <location>
        <begin position="453"/>
        <end position="465"/>
    </location>
</feature>
<dbReference type="OrthoDB" id="4849091at2"/>
<accession>A0A563DWZ8</accession>